<dbReference type="Proteomes" id="UP001234297">
    <property type="component" value="Chromosome 1"/>
</dbReference>
<keyword evidence="2" id="KW-1185">Reference proteome</keyword>
<evidence type="ECO:0000313" key="2">
    <source>
        <dbReference type="Proteomes" id="UP001234297"/>
    </source>
</evidence>
<comment type="caution">
    <text evidence="1">The sequence shown here is derived from an EMBL/GenBank/DDBJ whole genome shotgun (WGS) entry which is preliminary data.</text>
</comment>
<protein>
    <submittedName>
        <fullName evidence="1">Uncharacterized protein</fullName>
    </submittedName>
</protein>
<organism evidence="1 2">
    <name type="scientific">Persea americana</name>
    <name type="common">Avocado</name>
    <dbReference type="NCBI Taxonomy" id="3435"/>
    <lineage>
        <taxon>Eukaryota</taxon>
        <taxon>Viridiplantae</taxon>
        <taxon>Streptophyta</taxon>
        <taxon>Embryophyta</taxon>
        <taxon>Tracheophyta</taxon>
        <taxon>Spermatophyta</taxon>
        <taxon>Magnoliopsida</taxon>
        <taxon>Magnoliidae</taxon>
        <taxon>Laurales</taxon>
        <taxon>Lauraceae</taxon>
        <taxon>Persea</taxon>
    </lineage>
</organism>
<reference evidence="1 2" key="1">
    <citation type="journal article" date="2022" name="Hortic Res">
        <title>A haplotype resolved chromosomal level avocado genome allows analysis of novel avocado genes.</title>
        <authorList>
            <person name="Nath O."/>
            <person name="Fletcher S.J."/>
            <person name="Hayward A."/>
            <person name="Shaw L.M."/>
            <person name="Masouleh A.K."/>
            <person name="Furtado A."/>
            <person name="Henry R.J."/>
            <person name="Mitter N."/>
        </authorList>
    </citation>
    <scope>NUCLEOTIDE SEQUENCE [LARGE SCALE GENOMIC DNA]</scope>
    <source>
        <strain evidence="2">cv. Hass</strain>
    </source>
</reference>
<dbReference type="EMBL" id="CM056809">
    <property type="protein sequence ID" value="KAJ8647340.1"/>
    <property type="molecule type" value="Genomic_DNA"/>
</dbReference>
<evidence type="ECO:0000313" key="1">
    <source>
        <dbReference type="EMBL" id="KAJ8647340.1"/>
    </source>
</evidence>
<accession>A0ACC2MNX9</accession>
<proteinExistence type="predicted"/>
<name>A0ACC2MNX9_PERAE</name>
<sequence length="157" mass="18230">MSRLHSSDLRRIFVTLDQDVNGRVSIDELWWLLDKLGVPTAPDELEEIVGRKDLDVEEFISFYESVLKCEDGNGDEDDERDLMEAFKVFDLNNDGFISCAELKSVLCSLELWDMNSDCTRMISEFDTNSDGQLDFEEFRKMMLLRVRLAERPSCLEN</sequence>
<gene>
    <name evidence="1" type="ORF">MRB53_000363</name>
</gene>